<feature type="domain" description="Coiled-coil SMC6 And NSE5 INteracting (CANIN)" evidence="3">
    <location>
        <begin position="227"/>
        <end position="322"/>
    </location>
</feature>
<comment type="caution">
    <text evidence="4">The sequence shown here is derived from an EMBL/GenBank/DDBJ whole genome shotgun (WGS) entry which is preliminary data.</text>
</comment>
<feature type="non-terminal residue" evidence="4">
    <location>
        <position position="1"/>
    </location>
</feature>
<feature type="compositionally biased region" description="Low complexity" evidence="2">
    <location>
        <begin position="198"/>
        <end position="214"/>
    </location>
</feature>
<dbReference type="Pfam" id="PF14816">
    <property type="entry name" value="CANIN"/>
    <property type="match status" value="2"/>
</dbReference>
<feature type="compositionally biased region" description="Basic and acidic residues" evidence="2">
    <location>
        <begin position="99"/>
        <end position="111"/>
    </location>
</feature>
<accession>A0A7K7LDF9</accession>
<dbReference type="InterPro" id="IPR044276">
    <property type="entry name" value="CANIN_dom"/>
</dbReference>
<sequence>RREEAAVAAPPGELRWYQIPLSSARVPRSGLFSYGFQASLRSYQELRARRRLRIGRPVAPPPPGLLAPWPPPPPPPAPAPGGAGGTARQPRGPARPHGRQRDAAPRREEPRRPRHSPVPEVPTGIPGAAGSRGQHGTARTAPRGAEEAAGNATTGWESPGDSEDDLIPLRDLLLLGSAPPSPAEPRRRLSPYPVVLSPRRGPGDVLPGPGPLRARPQRPAPLANSLEALLREKRLLLALFGVEPRLIPTVHPGEPIFSAQPPPAAPPKLDARGLQPHNILEGLFLCASPTGQAAFVRSGLLSLLYRSGTACPPPVLRWLFQVSLRGQEGGPFPAWAPPPCSPLSSLWQLMCLRPDTANAFQAMLDIWLSTGGEPWCPTLQDIGQAFAHLGADLGALRRRRLLPPELCPVIERLPDPSCCPGRASLDAAGTPALVTQLGDICKFLELCVAAQPRRYPDRARRLLLALLCFLGLDRALRRQPLPDLQQLLLCLLEGIADWRGQ</sequence>
<evidence type="ECO:0000313" key="4">
    <source>
        <dbReference type="EMBL" id="NWZ28706.1"/>
    </source>
</evidence>
<protein>
    <submittedName>
        <fullName evidence="4">F178B protein</fullName>
    </submittedName>
</protein>
<feature type="region of interest" description="Disordered" evidence="2">
    <location>
        <begin position="177"/>
        <end position="218"/>
    </location>
</feature>
<evidence type="ECO:0000259" key="3">
    <source>
        <dbReference type="Pfam" id="PF14816"/>
    </source>
</evidence>
<feature type="non-terminal residue" evidence="4">
    <location>
        <position position="501"/>
    </location>
</feature>
<dbReference type="Proteomes" id="UP000525565">
    <property type="component" value="Unassembled WGS sequence"/>
</dbReference>
<evidence type="ECO:0000256" key="2">
    <source>
        <dbReference type="SAM" id="MobiDB-lite"/>
    </source>
</evidence>
<dbReference type="PANTHER" id="PTHR16046:SF11">
    <property type="entry name" value="PROTEIN FAM178B"/>
    <property type="match status" value="1"/>
</dbReference>
<dbReference type="EMBL" id="VZSO01000564">
    <property type="protein sequence ID" value="NWZ28706.1"/>
    <property type="molecule type" value="Genomic_DNA"/>
</dbReference>
<dbReference type="InterPro" id="IPR026161">
    <property type="entry name" value="FAM178"/>
</dbReference>
<keyword evidence="5" id="KW-1185">Reference proteome</keyword>
<comment type="similarity">
    <text evidence="1">Belongs to the FAM178 family.</text>
</comment>
<feature type="region of interest" description="Disordered" evidence="2">
    <location>
        <begin position="54"/>
        <end position="165"/>
    </location>
</feature>
<feature type="compositionally biased region" description="Pro residues" evidence="2">
    <location>
        <begin position="58"/>
        <end position="79"/>
    </location>
</feature>
<evidence type="ECO:0000313" key="5">
    <source>
        <dbReference type="Proteomes" id="UP000525565"/>
    </source>
</evidence>
<feature type="domain" description="Coiled-coil SMC6 And NSE5 INteracting (CANIN)" evidence="3">
    <location>
        <begin position="343"/>
        <end position="500"/>
    </location>
</feature>
<proteinExistence type="inferred from homology"/>
<name>A0A7K7LDF9_9AVES</name>
<reference evidence="4 5" key="1">
    <citation type="submission" date="2019-09" db="EMBL/GenBank/DDBJ databases">
        <title>Bird 10,000 Genomes (B10K) Project - Family phase.</title>
        <authorList>
            <person name="Zhang G."/>
        </authorList>
    </citation>
    <scope>NUCLEOTIDE SEQUENCE [LARGE SCALE GENOMIC DNA]</scope>
    <source>
        <strain evidence="4">OUT-0051</strain>
        <tissue evidence="4">Kidney</tissue>
    </source>
</reference>
<dbReference type="AlphaFoldDB" id="A0A7K7LDF9"/>
<dbReference type="PANTHER" id="PTHR16046">
    <property type="entry name" value="SMC5-SMC6 COMPLEX LOCALIZATION FACTOR 2"/>
    <property type="match status" value="1"/>
</dbReference>
<organism evidence="4 5">
    <name type="scientific">Asarcornis scutulata</name>
    <dbReference type="NCBI Taxonomy" id="75869"/>
    <lineage>
        <taxon>Eukaryota</taxon>
        <taxon>Metazoa</taxon>
        <taxon>Chordata</taxon>
        <taxon>Craniata</taxon>
        <taxon>Vertebrata</taxon>
        <taxon>Euteleostomi</taxon>
        <taxon>Archelosauria</taxon>
        <taxon>Archosauria</taxon>
        <taxon>Dinosauria</taxon>
        <taxon>Saurischia</taxon>
        <taxon>Theropoda</taxon>
        <taxon>Coelurosauria</taxon>
        <taxon>Aves</taxon>
        <taxon>Neognathae</taxon>
        <taxon>Galloanserae</taxon>
        <taxon>Anseriformes</taxon>
        <taxon>Anatidae</taxon>
        <taxon>Anatinae</taxon>
        <taxon>Asarcornis</taxon>
    </lineage>
</organism>
<gene>
    <name evidence="4" type="primary">Fam178b</name>
    <name evidence="4" type="ORF">ASASCU_R13908</name>
</gene>
<evidence type="ECO:0000256" key="1">
    <source>
        <dbReference type="ARBA" id="ARBA00010311"/>
    </source>
</evidence>